<gene>
    <name evidence="5" type="ORF">LITE_LOCUS8684</name>
</gene>
<feature type="compositionally biased region" description="Polar residues" evidence="2">
    <location>
        <begin position="357"/>
        <end position="388"/>
    </location>
</feature>
<dbReference type="Pfam" id="PF04818">
    <property type="entry name" value="CID"/>
    <property type="match status" value="1"/>
</dbReference>
<name>A0AAV0IDF9_9ROSI</name>
<dbReference type="GO" id="GO:0006397">
    <property type="term" value="P:mRNA processing"/>
    <property type="evidence" value="ECO:0007669"/>
    <property type="project" value="UniProtKB-KW"/>
</dbReference>
<feature type="region of interest" description="Disordered" evidence="2">
    <location>
        <begin position="348"/>
        <end position="401"/>
    </location>
</feature>
<dbReference type="SUPFAM" id="SSF63748">
    <property type="entry name" value="Tudor/PWWP/MBT"/>
    <property type="match status" value="1"/>
</dbReference>
<dbReference type="Proteomes" id="UP001154282">
    <property type="component" value="Unassembled WGS sequence"/>
</dbReference>
<dbReference type="SMART" id="SM00293">
    <property type="entry name" value="PWWP"/>
    <property type="match status" value="1"/>
</dbReference>
<dbReference type="PROSITE" id="PS51391">
    <property type="entry name" value="CID"/>
    <property type="match status" value="1"/>
</dbReference>
<feature type="region of interest" description="Disordered" evidence="2">
    <location>
        <begin position="1122"/>
        <end position="1181"/>
    </location>
</feature>
<feature type="region of interest" description="Disordered" evidence="2">
    <location>
        <begin position="117"/>
        <end position="160"/>
    </location>
</feature>
<accession>A0AAV0IDF9</accession>
<feature type="domain" description="PWWP" evidence="3">
    <location>
        <begin position="22"/>
        <end position="79"/>
    </location>
</feature>
<feature type="compositionally biased region" description="Polar residues" evidence="2">
    <location>
        <begin position="1122"/>
        <end position="1131"/>
    </location>
</feature>
<dbReference type="PANTHER" id="PTHR12550">
    <property type="entry name" value="HEPATOMA-DERIVED GROWTH FACTOR-RELATED"/>
    <property type="match status" value="1"/>
</dbReference>
<feature type="region of interest" description="Disordered" evidence="2">
    <location>
        <begin position="1225"/>
        <end position="1299"/>
    </location>
</feature>
<evidence type="ECO:0000256" key="2">
    <source>
        <dbReference type="SAM" id="MobiDB-lite"/>
    </source>
</evidence>
<dbReference type="Gene3D" id="1.25.40.90">
    <property type="match status" value="1"/>
</dbReference>
<proteinExistence type="predicted"/>
<dbReference type="Pfam" id="PF00855">
    <property type="entry name" value="PWWP"/>
    <property type="match status" value="1"/>
</dbReference>
<dbReference type="PANTHER" id="PTHR12550:SF49">
    <property type="entry name" value="PROTEIN HUA2-LIKE 2-RELATED"/>
    <property type="match status" value="1"/>
</dbReference>
<feature type="region of interest" description="Disordered" evidence="2">
    <location>
        <begin position="537"/>
        <end position="604"/>
    </location>
</feature>
<evidence type="ECO:0000259" key="3">
    <source>
        <dbReference type="PROSITE" id="PS50812"/>
    </source>
</evidence>
<feature type="region of interest" description="Disordered" evidence="2">
    <location>
        <begin position="1320"/>
        <end position="1380"/>
    </location>
</feature>
<comment type="caution">
    <text evidence="5">The sequence shown here is derived from an EMBL/GenBank/DDBJ whole genome shotgun (WGS) entry which is preliminary data.</text>
</comment>
<dbReference type="PROSITE" id="PS50812">
    <property type="entry name" value="PWWP"/>
    <property type="match status" value="1"/>
</dbReference>
<protein>
    <submittedName>
        <fullName evidence="5">Uncharacterized protein</fullName>
    </submittedName>
</protein>
<evidence type="ECO:0000259" key="4">
    <source>
        <dbReference type="PROSITE" id="PS51391"/>
    </source>
</evidence>
<organism evidence="5 6">
    <name type="scientific">Linum tenue</name>
    <dbReference type="NCBI Taxonomy" id="586396"/>
    <lineage>
        <taxon>Eukaryota</taxon>
        <taxon>Viridiplantae</taxon>
        <taxon>Streptophyta</taxon>
        <taxon>Embryophyta</taxon>
        <taxon>Tracheophyta</taxon>
        <taxon>Spermatophyta</taxon>
        <taxon>Magnoliopsida</taxon>
        <taxon>eudicotyledons</taxon>
        <taxon>Gunneridae</taxon>
        <taxon>Pentapetalae</taxon>
        <taxon>rosids</taxon>
        <taxon>fabids</taxon>
        <taxon>Malpighiales</taxon>
        <taxon>Linaceae</taxon>
        <taxon>Linum</taxon>
    </lineage>
</organism>
<feature type="compositionally biased region" description="Low complexity" evidence="2">
    <location>
        <begin position="816"/>
        <end position="830"/>
    </location>
</feature>
<feature type="compositionally biased region" description="Polar residues" evidence="2">
    <location>
        <begin position="798"/>
        <end position="815"/>
    </location>
</feature>
<dbReference type="Gene3D" id="2.30.30.140">
    <property type="match status" value="1"/>
</dbReference>
<feature type="compositionally biased region" description="Basic and acidic residues" evidence="2">
    <location>
        <begin position="389"/>
        <end position="401"/>
    </location>
</feature>
<feature type="compositionally biased region" description="Polar residues" evidence="2">
    <location>
        <begin position="117"/>
        <end position="147"/>
    </location>
</feature>
<dbReference type="GO" id="GO:0005634">
    <property type="term" value="C:nucleus"/>
    <property type="evidence" value="ECO:0007669"/>
    <property type="project" value="UniProtKB-ARBA"/>
</dbReference>
<feature type="region of interest" description="Disordered" evidence="2">
    <location>
        <begin position="788"/>
        <end position="849"/>
    </location>
</feature>
<dbReference type="EMBL" id="CAMGYJ010000003">
    <property type="protein sequence ID" value="CAI0395328.1"/>
    <property type="molecule type" value="Genomic_DNA"/>
</dbReference>
<feature type="domain" description="CID" evidence="4">
    <location>
        <begin position="863"/>
        <end position="1004"/>
    </location>
</feature>
<dbReference type="InterPro" id="IPR006569">
    <property type="entry name" value="CID_dom"/>
</dbReference>
<sequence>MAPSRKRGASRAAAAARRQWKVGDLVLAKLKGFPAWPATVTEPQKWDLKSDWKKVLVYFFGTQQIAFCNPGDIEPFTEEKKQSLSTKRQGKSADFVRALNEIIDSFEKAKKQDRVNDFSSSEPFANGENSVESSQNDIESRTATSEAAVTCRDDPTHPDNDAADVPLLGSFDDKEVLLKQSVSKVEKPIIATYTSRKRSGGSRSRKCVSQKKVVSPETPKILPQLTSGRLQNSVLLSQSSRENVGDLLVDSVREGSVRRTKRSRKSPEVVEDDIKDFRAFVSNGSVEDDVSEIVTVDSGSVSLNDVSTVDSCYKVEHCEADVERLGEGAELAKGLDFQIKDVVIRKKRKPNRKRATNEATEPTTQPDTGVNLDVSANNTGPNLQLNSRNQKETGGKEDGDEHLPLVKRARVRMGELPTSREEHGTYQSEGKTLSDGGLIRGAQNSVPQAEGRSSFEIAVNMGNQVSSSVNSDVDFLATKAVNETLNNSSPSENSQILEGKVLLSRVKDSQPFGHLAVGESALPPSKRLHRALEAMSANAAEETSTPKTCFTNSAPKDLENTERKHSEDSLGTKVPGLCLSSNEALEEGTRPSMKADSPNDKMEVSSSNEASMNEVAENINHGNETYHDKLGLRPSASDTTSVQGQTSVNLMLDADRQLAVVESDQAPLEVQLLPLEQGGPESLEANDMKVETPGKDLGALEKDSESTILHAVEIAGGNNPKVLQVNVDTSICDDFESQKSRTDDDQLPFGGYKLEKDDQILMEASGITSSDDHCSDKDALGSQLATLPADEESPAGMSPTTTSMCHVSTSESANFNQNSGGSSPNTNSNQRRVSGTTLTDEEKIDSGALQRPKSVGRCSNYTEAQSALSSFEGMLGLLTRTKESIGRATRIAMDCAKFGASEKAMEILACTLECESSLHRRVDLFFLVDSVAQCSRGLKGDVSGAYTSAIKAVLPRLLSSAAPPGNLALENRRQCLKVLRLWLQRRILPESFIRHHIRELDSLGASTSAAPYCRRSARTERALDDPIRDMEGMLVDEYGSNSSFQLPGFCMPRMLKDEDEGSDSDGGSFEAVTPEHNFETTLEEREFSGPIAPEKHTHILEDVDGELEMEDVAPICEVEMSSSTNNASHGQFEQHFPSQYAPPPLPQEMPPSCPPLPSSPPPPPPLPPAVGHQSCGTRDAHVSNSLDARPYRNSHCHPSDCSRDQADLQFYDNCNTSGRGMSNGHYIDGPSYRHKSHPPRPSHLPPANHYSYVHGGGQHIKSRRETPPPPPPPSYSSHRYHSSHDSESGNFYNNHDRMRPGPYEFGENWRYGAPPYPGHRYPEKSRSSYEPAPYARPSREPRLPHHQGWQYPPRGHHREFMHSDGPVSVTNRGPNMWRHR</sequence>
<keyword evidence="1" id="KW-0507">mRNA processing</keyword>
<feature type="compositionally biased region" description="Basic and acidic residues" evidence="2">
    <location>
        <begin position="556"/>
        <end position="570"/>
    </location>
</feature>
<feature type="compositionally biased region" description="Basic and acidic residues" evidence="2">
    <location>
        <begin position="151"/>
        <end position="160"/>
    </location>
</feature>
<evidence type="ECO:0000313" key="5">
    <source>
        <dbReference type="EMBL" id="CAI0395328.1"/>
    </source>
</evidence>
<reference evidence="5" key="1">
    <citation type="submission" date="2022-08" db="EMBL/GenBank/DDBJ databases">
        <authorList>
            <person name="Gutierrez-Valencia J."/>
        </authorList>
    </citation>
    <scope>NUCLEOTIDE SEQUENCE</scope>
</reference>
<feature type="region of interest" description="Disordered" evidence="2">
    <location>
        <begin position="417"/>
        <end position="444"/>
    </location>
</feature>
<evidence type="ECO:0000313" key="6">
    <source>
        <dbReference type="Proteomes" id="UP001154282"/>
    </source>
</evidence>
<keyword evidence="6" id="KW-1185">Reference proteome</keyword>
<feature type="compositionally biased region" description="Pro residues" evidence="2">
    <location>
        <begin position="1140"/>
        <end position="1168"/>
    </location>
</feature>
<feature type="compositionally biased region" description="Polar residues" evidence="2">
    <location>
        <begin position="541"/>
        <end position="554"/>
    </location>
</feature>
<dbReference type="SMART" id="SM00582">
    <property type="entry name" value="RPR"/>
    <property type="match status" value="1"/>
</dbReference>
<dbReference type="InterPro" id="IPR000313">
    <property type="entry name" value="PWWP_dom"/>
</dbReference>
<dbReference type="InterPro" id="IPR008942">
    <property type="entry name" value="ENTH_VHS"/>
</dbReference>
<evidence type="ECO:0000256" key="1">
    <source>
        <dbReference type="ARBA" id="ARBA00022664"/>
    </source>
</evidence>